<evidence type="ECO:0000313" key="4">
    <source>
        <dbReference type="Proteomes" id="UP000273270"/>
    </source>
</evidence>
<dbReference type="KEGG" id="ccau:EG346_00770"/>
<dbReference type="Proteomes" id="UP000273270">
    <property type="component" value="Chromosome"/>
</dbReference>
<feature type="signal peptide" evidence="2">
    <location>
        <begin position="1"/>
        <end position="21"/>
    </location>
</feature>
<organism evidence="3 4">
    <name type="scientific">Chryseobacterium carnipullorum</name>
    <dbReference type="NCBI Taxonomy" id="1124835"/>
    <lineage>
        <taxon>Bacteria</taxon>
        <taxon>Pseudomonadati</taxon>
        <taxon>Bacteroidota</taxon>
        <taxon>Flavobacteriia</taxon>
        <taxon>Flavobacteriales</taxon>
        <taxon>Weeksellaceae</taxon>
        <taxon>Chryseobacterium group</taxon>
        <taxon>Chryseobacterium</taxon>
    </lineage>
</organism>
<dbReference type="PROSITE" id="PS51257">
    <property type="entry name" value="PROKAR_LIPOPROTEIN"/>
    <property type="match status" value="1"/>
</dbReference>
<feature type="region of interest" description="Disordered" evidence="1">
    <location>
        <begin position="51"/>
        <end position="72"/>
    </location>
</feature>
<evidence type="ECO:0000313" key="3">
    <source>
        <dbReference type="EMBL" id="AZA46836.1"/>
    </source>
</evidence>
<sequence>MNILKIMMKKLILSACGFSLLAVVSCKKEVKTESSSTGTDSITVNASNDSLAAPKTDSAASPANASSDNIITKNEGKYPHDIKLFEDKSFAERVKKLTGTQYDEMLKNFNVESPVVSENGIYKVTGCKQHDCPGYSTSIFYDSKNDNLNVSIDKNGKVTDFAEKGKITVTETLKSK</sequence>
<accession>A0A3G6NKF8</accession>
<name>A0A3G6NKF8_CHRCU</name>
<reference evidence="4" key="1">
    <citation type="submission" date="2018-11" db="EMBL/GenBank/DDBJ databases">
        <title>Proposal to divide the Flavobacteriaceae and reorganize its genera based on Amino Acid Identity values calculated from whole genome sequences.</title>
        <authorList>
            <person name="Nicholson A.C."/>
            <person name="Gulvik C.A."/>
            <person name="Whitney A.M."/>
            <person name="Humrighouse B.W."/>
            <person name="Bell M."/>
            <person name="Holmes B."/>
            <person name="Steigerwalt A.G."/>
            <person name="Villarma A."/>
            <person name="Sheth M."/>
            <person name="Batra D."/>
            <person name="Pryor J."/>
            <person name="Bernardet J.-F."/>
            <person name="Hugo C."/>
            <person name="Kampfer P."/>
            <person name="Newman J."/>
            <person name="McQuiston J.R."/>
        </authorList>
    </citation>
    <scope>NUCLEOTIDE SEQUENCE [LARGE SCALE GENOMIC DNA]</scope>
    <source>
        <strain evidence="4">G0188</strain>
    </source>
</reference>
<proteinExistence type="predicted"/>
<feature type="chain" id="PRO_5018188813" evidence="2">
    <location>
        <begin position="22"/>
        <end position="176"/>
    </location>
</feature>
<gene>
    <name evidence="3" type="ORF">EG346_00770</name>
</gene>
<dbReference type="EMBL" id="CP033920">
    <property type="protein sequence ID" value="AZA46836.1"/>
    <property type="molecule type" value="Genomic_DNA"/>
</dbReference>
<feature type="compositionally biased region" description="Low complexity" evidence="1">
    <location>
        <begin position="57"/>
        <end position="69"/>
    </location>
</feature>
<evidence type="ECO:0000256" key="2">
    <source>
        <dbReference type="SAM" id="SignalP"/>
    </source>
</evidence>
<keyword evidence="4" id="KW-1185">Reference proteome</keyword>
<evidence type="ECO:0000256" key="1">
    <source>
        <dbReference type="SAM" id="MobiDB-lite"/>
    </source>
</evidence>
<keyword evidence="2" id="KW-0732">Signal</keyword>
<protein>
    <submittedName>
        <fullName evidence="3">Uncharacterized protein</fullName>
    </submittedName>
</protein>
<dbReference type="AlphaFoldDB" id="A0A3G6NKF8"/>